<keyword evidence="4" id="KW-0808">Transferase</keyword>
<name>A0AAX4JE47_9MICR</name>
<comment type="similarity">
    <text evidence="1 3">Belongs to the casein kinase 2 subunit beta family.</text>
</comment>
<dbReference type="GO" id="GO:0019887">
    <property type="term" value="F:protein kinase regulator activity"/>
    <property type="evidence" value="ECO:0007669"/>
    <property type="project" value="InterPro"/>
</dbReference>
<accession>A0AAX4JE47</accession>
<evidence type="ECO:0000256" key="3">
    <source>
        <dbReference type="RuleBase" id="RU361268"/>
    </source>
</evidence>
<dbReference type="GO" id="GO:0016301">
    <property type="term" value="F:kinase activity"/>
    <property type="evidence" value="ECO:0007669"/>
    <property type="project" value="UniProtKB-KW"/>
</dbReference>
<dbReference type="InterPro" id="IPR000704">
    <property type="entry name" value="Casein_kinase_II_reg-sub"/>
</dbReference>
<dbReference type="GeneID" id="90541920"/>
<dbReference type="EMBL" id="CP142732">
    <property type="protein sequence ID" value="WUR04097.1"/>
    <property type="molecule type" value="Genomic_DNA"/>
</dbReference>
<dbReference type="InterPro" id="IPR016149">
    <property type="entry name" value="Casein_kin_II_reg-sub_N"/>
</dbReference>
<dbReference type="PRINTS" id="PR00472">
    <property type="entry name" value="CASNKINASEII"/>
</dbReference>
<dbReference type="AlphaFoldDB" id="A0AAX4JE47"/>
<dbReference type="InterPro" id="IPR035991">
    <property type="entry name" value="Casein_kinase_II_beta-like"/>
</dbReference>
<dbReference type="Gene3D" id="1.10.1820.10">
    <property type="entry name" value="protein kinase ck2 holoenzyme, chain C, domain 1"/>
    <property type="match status" value="1"/>
</dbReference>
<dbReference type="RefSeq" id="XP_065330242.1">
    <property type="nucleotide sequence ID" value="XM_065474170.1"/>
</dbReference>
<dbReference type="KEGG" id="vnx:VNE69_07164"/>
<keyword evidence="5" id="KW-1185">Reference proteome</keyword>
<dbReference type="SMART" id="SM01085">
    <property type="entry name" value="CK_II_beta"/>
    <property type="match status" value="1"/>
</dbReference>
<reference evidence="4" key="1">
    <citation type="journal article" date="2024" name="BMC Genomics">
        <title>Functional annotation of a divergent genome using sequence and structure-based similarity.</title>
        <authorList>
            <person name="Svedberg D."/>
            <person name="Winiger R.R."/>
            <person name="Berg A."/>
            <person name="Sharma H."/>
            <person name="Tellgren-Roth C."/>
            <person name="Debrunner-Vossbrinck B.A."/>
            <person name="Vossbrinck C.R."/>
            <person name="Barandun J."/>
        </authorList>
    </citation>
    <scope>NUCLEOTIDE SEQUENCE</scope>
    <source>
        <strain evidence="4">Illinois isolate</strain>
    </source>
</reference>
<dbReference type="GO" id="GO:0005737">
    <property type="term" value="C:cytoplasm"/>
    <property type="evidence" value="ECO:0007669"/>
    <property type="project" value="TreeGrafter"/>
</dbReference>
<gene>
    <name evidence="4" type="ORF">VNE69_07164</name>
</gene>
<dbReference type="SUPFAM" id="SSF57798">
    <property type="entry name" value="Casein kinase II beta subunit"/>
    <property type="match status" value="1"/>
</dbReference>
<dbReference type="Pfam" id="PF01214">
    <property type="entry name" value="CK_II_beta"/>
    <property type="match status" value="1"/>
</dbReference>
<keyword evidence="4" id="KW-0418">Kinase</keyword>
<dbReference type="PANTHER" id="PTHR11740:SF0">
    <property type="entry name" value="CASEIN KINASE II SUBUNIT BETA"/>
    <property type="match status" value="1"/>
</dbReference>
<organism evidence="4 5">
    <name type="scientific">Vairimorpha necatrix</name>
    <dbReference type="NCBI Taxonomy" id="6039"/>
    <lineage>
        <taxon>Eukaryota</taxon>
        <taxon>Fungi</taxon>
        <taxon>Fungi incertae sedis</taxon>
        <taxon>Microsporidia</taxon>
        <taxon>Nosematidae</taxon>
        <taxon>Vairimorpha</taxon>
    </lineage>
</organism>
<dbReference type="PANTHER" id="PTHR11740">
    <property type="entry name" value="CASEIN KINASE II SUBUNIT BETA"/>
    <property type="match status" value="1"/>
</dbReference>
<evidence type="ECO:0000256" key="2">
    <source>
        <dbReference type="ARBA" id="ARBA00045899"/>
    </source>
</evidence>
<protein>
    <recommendedName>
        <fullName evidence="3">Casein kinase II subunit beta</fullName>
        <shortName evidence="3">CK II beta</shortName>
    </recommendedName>
</protein>
<evidence type="ECO:0000313" key="4">
    <source>
        <dbReference type="EMBL" id="WUR04097.1"/>
    </source>
</evidence>
<comment type="subunit">
    <text evidence="3">Tetramer of two alpha and two beta subunits.</text>
</comment>
<dbReference type="Proteomes" id="UP001334084">
    <property type="component" value="Chromosome 7"/>
</dbReference>
<dbReference type="GO" id="GO:0005956">
    <property type="term" value="C:protein kinase CK2 complex"/>
    <property type="evidence" value="ECO:0007669"/>
    <property type="project" value="UniProtKB-UniRule"/>
</dbReference>
<evidence type="ECO:0000313" key="5">
    <source>
        <dbReference type="Proteomes" id="UP001334084"/>
    </source>
</evidence>
<comment type="function">
    <text evidence="2 3">Regulatory subunit of casein kinase II/CK2. As part of the kinase complex regulates the basal catalytic activity of the alpha subunit a constitutively active serine/threonine-protein kinase that phosphorylates a large number of substrates containing acidic residues C-terminal to the phosphorylated serine or threonine.</text>
</comment>
<evidence type="ECO:0000256" key="1">
    <source>
        <dbReference type="ARBA" id="ARBA00006941"/>
    </source>
</evidence>
<dbReference type="Gene3D" id="2.20.25.20">
    <property type="match status" value="1"/>
</dbReference>
<proteinExistence type="inferred from homology"/>
<sequence>MKQQNISSNDSSDPLDNAYWAGNFFSKKEHSFLSRIPDSYMSDSFNLIGLNKKISNIESCYNAILDISESKDFMGETVLYYLVHQRYIYTTTGLEDILERVLNKEYGSCSRVGCSTPLIPIGCSNEPKVSTTKVYCFNCVCLYSPKGPIKGLDGCTWGKYFPHFLLLTYPYKFKKKKLQQYIPKIYGFKIYEWTNEENDSVDEDSVCGE</sequence>